<proteinExistence type="predicted"/>
<evidence type="ECO:0000313" key="4">
    <source>
        <dbReference type="EMBL" id="TWT92206.1"/>
    </source>
</evidence>
<organism evidence="4 5">
    <name type="scientific">Neorhodopirellula pilleata</name>
    <dbReference type="NCBI Taxonomy" id="2714738"/>
    <lineage>
        <taxon>Bacteria</taxon>
        <taxon>Pseudomonadati</taxon>
        <taxon>Planctomycetota</taxon>
        <taxon>Planctomycetia</taxon>
        <taxon>Pirellulales</taxon>
        <taxon>Pirellulaceae</taxon>
        <taxon>Neorhodopirellula</taxon>
    </lineage>
</organism>
<keyword evidence="1" id="KW-1133">Transmembrane helix</keyword>
<dbReference type="InterPro" id="IPR027788">
    <property type="entry name" value="Alpha/beta-hydrolase_N_dom"/>
</dbReference>
<comment type="caution">
    <text evidence="4">The sequence shown here is derived from an EMBL/GenBank/DDBJ whole genome shotgun (WGS) entry which is preliminary data.</text>
</comment>
<keyword evidence="5" id="KW-1185">Reference proteome</keyword>
<feature type="transmembrane region" description="Helical" evidence="1">
    <location>
        <begin position="113"/>
        <end position="142"/>
    </location>
</feature>
<keyword evidence="1" id="KW-0812">Transmembrane</keyword>
<dbReference type="EMBL" id="SJPM01000012">
    <property type="protein sequence ID" value="TWT92206.1"/>
    <property type="molecule type" value="Genomic_DNA"/>
</dbReference>
<feature type="transmembrane region" description="Helical" evidence="1">
    <location>
        <begin position="73"/>
        <end position="93"/>
    </location>
</feature>
<gene>
    <name evidence="4" type="ORF">Pla100_47430</name>
</gene>
<evidence type="ECO:0008006" key="6">
    <source>
        <dbReference type="Google" id="ProtNLM"/>
    </source>
</evidence>
<feature type="transmembrane region" description="Helical" evidence="1">
    <location>
        <begin position="41"/>
        <end position="61"/>
    </location>
</feature>
<feature type="domain" description="Alpha/beta-hydrolase N-terminal" evidence="3">
    <location>
        <begin position="25"/>
        <end position="231"/>
    </location>
</feature>
<dbReference type="InterPro" id="IPR012037">
    <property type="entry name" value="Alpha/beta-hydrolase_fam"/>
</dbReference>
<keyword evidence="1" id="KW-0472">Membrane</keyword>
<dbReference type="PIRSF" id="PIRSF007542">
    <property type="entry name" value="UCP007542"/>
    <property type="match status" value="1"/>
</dbReference>
<dbReference type="InterPro" id="IPR027787">
    <property type="entry name" value="Alpha/beta-hydrolase_catalytic"/>
</dbReference>
<accession>A0A5C5ZYE7</accession>
<sequence length="547" mass="60918">MIQYGRSFSFVGLVVGMFFFAASVTPSLLPRHFVTQGLLSGFAIAAGYAVGFAAVGVYLLAGFRQPPPKIQTISRWTSGVIVAITFMAFLWRMTFWQNSIRELMEMPDLETAYPFRVALIAILWAGLLIAAARWFLVACQWVSAKLERFFPRRFSIALGFSLVAFTAMVFANDVVVRSLLDAADSFFAQADELVDDGMDPPADSSMCGSDASLVSWETIGYQGKSFLTTGPTSEAVSQFWGKPTPPAVRVYVGMRSRPTMRERAELALEELKRAGGFDKSVLVVATPTGTGWLDPSAVDPLEYLHGGDCAIVSMQYSYLPSWITIVVDPRRSIESGLALFDAVYDYWKTLPASDRPRLYLHGLSLGSLGSERSADLFKIFEDPIHGSVWSGPPFPSQKWRSAIASRNPDSPSWLPTFRDGRLLRFTGESNSLEPDRPWGPMRNVYIQHASDPMVWFSPDLAWTRPDWLNDPRGPDVSPHLRWYPIVTFLQAAFDIPMATTVPIGFGHNYAPASYIHAWIAVTQPKDWTNEMTTRLQSDFQARATPKP</sequence>
<dbReference type="AlphaFoldDB" id="A0A5C5ZYE7"/>
<feature type="transmembrane region" description="Helical" evidence="1">
    <location>
        <begin position="154"/>
        <end position="171"/>
    </location>
</feature>
<feature type="transmembrane region" description="Helical" evidence="1">
    <location>
        <begin position="7"/>
        <end position="29"/>
    </location>
</feature>
<evidence type="ECO:0000313" key="5">
    <source>
        <dbReference type="Proteomes" id="UP000316213"/>
    </source>
</evidence>
<dbReference type="OrthoDB" id="4397445at2"/>
<protein>
    <recommendedName>
        <fullName evidence="6">Alpha/beta-hydrolase family protein</fullName>
    </recommendedName>
</protein>
<evidence type="ECO:0000259" key="3">
    <source>
        <dbReference type="Pfam" id="PF15420"/>
    </source>
</evidence>
<reference evidence="4 5" key="1">
    <citation type="submission" date="2019-02" db="EMBL/GenBank/DDBJ databases">
        <title>Deep-cultivation of Planctomycetes and their phenomic and genomic characterization uncovers novel biology.</title>
        <authorList>
            <person name="Wiegand S."/>
            <person name="Jogler M."/>
            <person name="Boedeker C."/>
            <person name="Pinto D."/>
            <person name="Vollmers J."/>
            <person name="Rivas-Marin E."/>
            <person name="Kohn T."/>
            <person name="Peeters S.H."/>
            <person name="Heuer A."/>
            <person name="Rast P."/>
            <person name="Oberbeckmann S."/>
            <person name="Bunk B."/>
            <person name="Jeske O."/>
            <person name="Meyerdierks A."/>
            <person name="Storesund J.E."/>
            <person name="Kallscheuer N."/>
            <person name="Luecker S."/>
            <person name="Lage O.M."/>
            <person name="Pohl T."/>
            <person name="Merkel B.J."/>
            <person name="Hornburger P."/>
            <person name="Mueller R.-W."/>
            <person name="Bruemmer F."/>
            <person name="Labrenz M."/>
            <person name="Spormann A.M."/>
            <person name="Op Den Camp H."/>
            <person name="Overmann J."/>
            <person name="Amann R."/>
            <person name="Jetten M.S.M."/>
            <person name="Mascher T."/>
            <person name="Medema M.H."/>
            <person name="Devos D.P."/>
            <person name="Kaster A.-K."/>
            <person name="Ovreas L."/>
            <person name="Rohde M."/>
            <person name="Galperin M.Y."/>
            <person name="Jogler C."/>
        </authorList>
    </citation>
    <scope>NUCLEOTIDE SEQUENCE [LARGE SCALE GENOMIC DNA]</scope>
    <source>
        <strain evidence="4 5">Pla100</strain>
    </source>
</reference>
<dbReference type="Proteomes" id="UP000316213">
    <property type="component" value="Unassembled WGS sequence"/>
</dbReference>
<dbReference type="Pfam" id="PF10081">
    <property type="entry name" value="Abhydrolase_9"/>
    <property type="match status" value="1"/>
</dbReference>
<dbReference type="Pfam" id="PF15420">
    <property type="entry name" value="Abhydrolase_9_N"/>
    <property type="match status" value="1"/>
</dbReference>
<evidence type="ECO:0000259" key="2">
    <source>
        <dbReference type="Pfam" id="PF10081"/>
    </source>
</evidence>
<feature type="domain" description="Alpha/beta-hydrolase catalytic" evidence="2">
    <location>
        <begin position="248"/>
        <end position="535"/>
    </location>
</feature>
<evidence type="ECO:0000256" key="1">
    <source>
        <dbReference type="SAM" id="Phobius"/>
    </source>
</evidence>
<name>A0A5C5ZYE7_9BACT</name>